<dbReference type="Gene3D" id="1.25.40.10">
    <property type="entry name" value="Tetratricopeptide repeat domain"/>
    <property type="match status" value="3"/>
</dbReference>
<gene>
    <name evidence="10" type="ORF">FRUB_07886</name>
</gene>
<dbReference type="PROSITE" id="PS50011">
    <property type="entry name" value="PROTEIN_KINASE_DOM"/>
    <property type="match status" value="1"/>
</dbReference>
<dbReference type="PANTHER" id="PTHR43671:SF13">
    <property type="entry name" value="SERINE_THREONINE-PROTEIN KINASE NEK2"/>
    <property type="match status" value="1"/>
</dbReference>
<dbReference type="InterPro" id="IPR011990">
    <property type="entry name" value="TPR-like_helical_dom_sf"/>
</dbReference>
<dbReference type="PROSITE" id="PS00108">
    <property type="entry name" value="PROTEIN_KINASE_ST"/>
    <property type="match status" value="1"/>
</dbReference>
<feature type="region of interest" description="Disordered" evidence="8">
    <location>
        <begin position="135"/>
        <end position="158"/>
    </location>
</feature>
<dbReference type="Pfam" id="PF00069">
    <property type="entry name" value="Pkinase"/>
    <property type="match status" value="1"/>
</dbReference>
<dbReference type="InterPro" id="IPR019734">
    <property type="entry name" value="TPR_rpt"/>
</dbReference>
<keyword evidence="5 10" id="KW-0418">Kinase</keyword>
<dbReference type="SUPFAM" id="SSF48452">
    <property type="entry name" value="TPR-like"/>
    <property type="match status" value="2"/>
</dbReference>
<dbReference type="SMART" id="SM00220">
    <property type="entry name" value="S_TKc"/>
    <property type="match status" value="1"/>
</dbReference>
<evidence type="ECO:0000256" key="8">
    <source>
        <dbReference type="SAM" id="MobiDB-lite"/>
    </source>
</evidence>
<dbReference type="InterPro" id="IPR008271">
    <property type="entry name" value="Ser/Thr_kinase_AS"/>
</dbReference>
<dbReference type="GO" id="GO:0004674">
    <property type="term" value="F:protein serine/threonine kinase activity"/>
    <property type="evidence" value="ECO:0007669"/>
    <property type="project" value="UniProtKB-KW"/>
</dbReference>
<dbReference type="SUPFAM" id="SSF56112">
    <property type="entry name" value="Protein kinase-like (PK-like)"/>
    <property type="match status" value="1"/>
</dbReference>
<dbReference type="InterPro" id="IPR000719">
    <property type="entry name" value="Prot_kinase_dom"/>
</dbReference>
<keyword evidence="6 7" id="KW-0067">ATP-binding</keyword>
<evidence type="ECO:0000259" key="9">
    <source>
        <dbReference type="PROSITE" id="PS50011"/>
    </source>
</evidence>
<dbReference type="EC" id="2.7.11.1" evidence="2"/>
<sequence length="1078" mass="117050">MDATAHVLTGNNRTRYIEAFEGSGRGGPKALGAFLPPRADPDYLWVLTELVRSDLEHNRAAGNRRRLADYRADYPDLFADPDLIRGLASEEFAQLAARGENPDPDDYAWVYDRDTRPPLPDDLGRTPAPIRFLDINSPWPPSGSPESNSFGSMGEAPLPAAETNGDPATDEVFDLSLADALATARVQPAPAPAPVPSNPRGNAAFPVVGQTFLGFQLVSVLGTGAFARVFLAEQTALANRPVALKVTTRPTREPQQLAKLRHTNIVPIHSVHDRSPFQAVCMPFLGRQTLADLIQECRDTGVFSLARAPHASTTQAAKTTAIGQPAPAFSPAVPAPRARLGLPGTTHVDRVLWLMTRLADGLAHAHDIGILHLDLKPANILLADDGQPLLLDFNLAFDVRARDRQWAGGTLPYMAPEQLDEYYTRSLNRGPERVSVGTCVDSRTDLFSLGVIFAELLTGRNPFMVTDGERADLATLVRLRRIPVPGVRSLNRAAPPAVEAIVRKLLHTDPAHRYQSARHLLDDLERQRQNLPLAHAVNPSFRERLGKWRRRNPRVAAQVVLACTVFAAAGLGGLAYQQAQVQTRADATARALGVARELTTLRVDLGATDDPKIRATALDRGRELLAAYGLPGKTDGPNAPDLSSDARTALVTDLGELALLMAHAEWMSERHLAPGKRTRTDAARTWNQVAAACYAGRPIPRTIADQDQMLALTPAELVPVFKGREALIEDETNADRYVRAVALMAAGLHRLAAEPLAAIVDDDPTHFAAQFALGYCDMVRSKHDSALERFRAAKSLAPGDPRPGYFRGIILYNRREYVRAEAEFTDSIKRNPDHAESYRHRGMARIGKGAKQIRNGRGAIDDFTRALELGAPPVVTYLSRAKAEEAVGDKAAAGRDRAAAAAAAPATADEYVARGLLRVATNPTGALADYAAAAEVNPQYLPAWHNQAHVLAEVLGQPKKALEVERKAVACNPDFALARAGLGVLCARLGRHDEGRQEAQKALHLSDAPLIAYQAACVYALAPKDDQAARTRALDLFRQALRTGYRDFAAIDADKDMAGIRDLPEFRDALRAAREMAH</sequence>
<protein>
    <recommendedName>
        <fullName evidence="2">non-specific serine/threonine protein kinase</fullName>
        <ecNumber evidence="2">2.7.11.1</ecNumber>
    </recommendedName>
</protein>
<dbReference type="CDD" id="cd14014">
    <property type="entry name" value="STKc_PknB_like"/>
    <property type="match status" value="1"/>
</dbReference>
<dbReference type="InterPro" id="IPR050660">
    <property type="entry name" value="NEK_Ser/Thr_kinase"/>
</dbReference>
<dbReference type="InterPro" id="IPR011009">
    <property type="entry name" value="Kinase-like_dom_sf"/>
</dbReference>
<dbReference type="SMART" id="SM00028">
    <property type="entry name" value="TPR"/>
    <property type="match status" value="5"/>
</dbReference>
<comment type="similarity">
    <text evidence="1">Belongs to the protein kinase superfamily. NEK Ser/Thr protein kinase family. NIMA subfamily.</text>
</comment>
<keyword evidence="10" id="KW-0723">Serine/threonine-protein kinase</keyword>
<evidence type="ECO:0000256" key="3">
    <source>
        <dbReference type="ARBA" id="ARBA00022679"/>
    </source>
</evidence>
<dbReference type="GO" id="GO:0005524">
    <property type="term" value="F:ATP binding"/>
    <property type="evidence" value="ECO:0007669"/>
    <property type="project" value="UniProtKB-UniRule"/>
</dbReference>
<keyword evidence="4 7" id="KW-0547">Nucleotide-binding</keyword>
<keyword evidence="11" id="KW-1185">Reference proteome</keyword>
<dbReference type="Proteomes" id="UP000214646">
    <property type="component" value="Unassembled WGS sequence"/>
</dbReference>
<comment type="caution">
    <text evidence="10">The sequence shown here is derived from an EMBL/GenBank/DDBJ whole genome shotgun (WGS) entry which is preliminary data.</text>
</comment>
<evidence type="ECO:0000256" key="4">
    <source>
        <dbReference type="ARBA" id="ARBA00022741"/>
    </source>
</evidence>
<keyword evidence="3" id="KW-0808">Transferase</keyword>
<reference evidence="11" key="1">
    <citation type="submission" date="2017-06" db="EMBL/GenBank/DDBJ databases">
        <title>Genome analysis of Fimbriiglobus ruber SP5, the first member of the order Planctomycetales with confirmed chitinolytic capability.</title>
        <authorList>
            <person name="Ravin N.V."/>
            <person name="Rakitin A.L."/>
            <person name="Ivanova A.A."/>
            <person name="Beletsky A.V."/>
            <person name="Kulichevskaya I.S."/>
            <person name="Mardanov A.V."/>
            <person name="Dedysh S.N."/>
        </authorList>
    </citation>
    <scope>NUCLEOTIDE SEQUENCE [LARGE SCALE GENOMIC DNA]</scope>
    <source>
        <strain evidence="11">SP5</strain>
    </source>
</reference>
<feature type="binding site" evidence="7">
    <location>
        <position position="245"/>
    </location>
    <ligand>
        <name>ATP</name>
        <dbReference type="ChEBI" id="CHEBI:30616"/>
    </ligand>
</feature>
<dbReference type="InterPro" id="IPR017441">
    <property type="entry name" value="Protein_kinase_ATP_BS"/>
</dbReference>
<dbReference type="EMBL" id="NIDE01000015">
    <property type="protein sequence ID" value="OWK36964.1"/>
    <property type="molecule type" value="Genomic_DNA"/>
</dbReference>
<name>A0A225DBC9_9BACT</name>
<accession>A0A225DBC9</accession>
<evidence type="ECO:0000256" key="6">
    <source>
        <dbReference type="ARBA" id="ARBA00022840"/>
    </source>
</evidence>
<feature type="domain" description="Protein kinase" evidence="9">
    <location>
        <begin position="215"/>
        <end position="541"/>
    </location>
</feature>
<dbReference type="OrthoDB" id="6111975at2"/>
<organism evidence="10 11">
    <name type="scientific">Fimbriiglobus ruber</name>
    <dbReference type="NCBI Taxonomy" id="1908690"/>
    <lineage>
        <taxon>Bacteria</taxon>
        <taxon>Pseudomonadati</taxon>
        <taxon>Planctomycetota</taxon>
        <taxon>Planctomycetia</taxon>
        <taxon>Gemmatales</taxon>
        <taxon>Gemmataceae</taxon>
        <taxon>Fimbriiglobus</taxon>
    </lineage>
</organism>
<evidence type="ECO:0000256" key="5">
    <source>
        <dbReference type="ARBA" id="ARBA00022777"/>
    </source>
</evidence>
<dbReference type="PROSITE" id="PS00107">
    <property type="entry name" value="PROTEIN_KINASE_ATP"/>
    <property type="match status" value="1"/>
</dbReference>
<dbReference type="RefSeq" id="WP_088258556.1">
    <property type="nucleotide sequence ID" value="NZ_NIDE01000015.1"/>
</dbReference>
<evidence type="ECO:0000313" key="11">
    <source>
        <dbReference type="Proteomes" id="UP000214646"/>
    </source>
</evidence>
<evidence type="ECO:0000313" key="10">
    <source>
        <dbReference type="EMBL" id="OWK36964.1"/>
    </source>
</evidence>
<evidence type="ECO:0000256" key="7">
    <source>
        <dbReference type="PROSITE-ProRule" id="PRU10141"/>
    </source>
</evidence>
<dbReference type="PANTHER" id="PTHR43671">
    <property type="entry name" value="SERINE/THREONINE-PROTEIN KINASE NEK"/>
    <property type="match status" value="1"/>
</dbReference>
<dbReference type="AlphaFoldDB" id="A0A225DBC9"/>
<evidence type="ECO:0000256" key="2">
    <source>
        <dbReference type="ARBA" id="ARBA00012513"/>
    </source>
</evidence>
<evidence type="ECO:0000256" key="1">
    <source>
        <dbReference type="ARBA" id="ARBA00010886"/>
    </source>
</evidence>
<proteinExistence type="inferred from homology"/>
<dbReference type="Gene3D" id="1.10.510.10">
    <property type="entry name" value="Transferase(Phosphotransferase) domain 1"/>
    <property type="match status" value="2"/>
</dbReference>